<proteinExistence type="predicted"/>
<protein>
    <submittedName>
        <fullName evidence="1">Sigma-70 family RNA polymerase sigma factor</fullName>
    </submittedName>
</protein>
<comment type="caution">
    <text evidence="1">The sequence shown here is derived from an EMBL/GenBank/DDBJ whole genome shotgun (WGS) entry which is preliminary data.</text>
</comment>
<dbReference type="Proteomes" id="UP000284465">
    <property type="component" value="Unassembled WGS sequence"/>
</dbReference>
<evidence type="ECO:0000313" key="1">
    <source>
        <dbReference type="EMBL" id="RHA60665.1"/>
    </source>
</evidence>
<evidence type="ECO:0000313" key="2">
    <source>
        <dbReference type="Proteomes" id="UP000284465"/>
    </source>
</evidence>
<organism evidence="1 2">
    <name type="scientific">Roseburia intestinalis</name>
    <dbReference type="NCBI Taxonomy" id="166486"/>
    <lineage>
        <taxon>Bacteria</taxon>
        <taxon>Bacillati</taxon>
        <taxon>Bacillota</taxon>
        <taxon>Clostridia</taxon>
        <taxon>Lachnospirales</taxon>
        <taxon>Lachnospiraceae</taxon>
        <taxon>Roseburia</taxon>
    </lineage>
</organism>
<gene>
    <name evidence="1" type="ORF">DW927_20035</name>
</gene>
<feature type="non-terminal residue" evidence="1">
    <location>
        <position position="27"/>
    </location>
</feature>
<accession>A0A413SAR8</accession>
<sequence length="27" mass="2926">MAVLGAPVFSHGNLAFFVAIFSEMTRL</sequence>
<dbReference type="EMBL" id="QSFP01000050">
    <property type="protein sequence ID" value="RHA60665.1"/>
    <property type="molecule type" value="Genomic_DNA"/>
</dbReference>
<reference evidence="1 2" key="1">
    <citation type="submission" date="2018-08" db="EMBL/GenBank/DDBJ databases">
        <title>A genome reference for cultivated species of the human gut microbiota.</title>
        <authorList>
            <person name="Zou Y."/>
            <person name="Xue W."/>
            <person name="Luo G."/>
        </authorList>
    </citation>
    <scope>NUCLEOTIDE SEQUENCE [LARGE SCALE GENOMIC DNA]</scope>
    <source>
        <strain evidence="1 2">AM43-11</strain>
    </source>
</reference>
<dbReference type="AlphaFoldDB" id="A0A413SAR8"/>
<name>A0A413SAR8_9FIRM</name>